<feature type="compositionally biased region" description="Acidic residues" evidence="5">
    <location>
        <begin position="295"/>
        <end position="308"/>
    </location>
</feature>
<dbReference type="PhylomeDB" id="A0A0G4GXZ1"/>
<keyword evidence="4" id="KW-0378">Hydrolase</keyword>
<evidence type="ECO:0000256" key="2">
    <source>
        <dbReference type="ARBA" id="ARBA00022670"/>
    </source>
</evidence>
<dbReference type="CDD" id="cd01913">
    <property type="entry name" value="protease_HslV"/>
    <property type="match status" value="1"/>
</dbReference>
<dbReference type="GO" id="GO:0009376">
    <property type="term" value="C:HslUV protease complex"/>
    <property type="evidence" value="ECO:0007669"/>
    <property type="project" value="InterPro"/>
</dbReference>
<dbReference type="GO" id="GO:0051603">
    <property type="term" value="P:proteolysis involved in protein catabolic process"/>
    <property type="evidence" value="ECO:0007669"/>
    <property type="project" value="InterPro"/>
</dbReference>
<dbReference type="PANTHER" id="PTHR32194:SF7">
    <property type="entry name" value="ATP-DEPENDENT PROTEASE SUBUNIT HSLV"/>
    <property type="match status" value="1"/>
</dbReference>
<dbReference type="NCBIfam" id="TIGR03692">
    <property type="entry name" value="ATP_dep_HslV"/>
    <property type="match status" value="1"/>
</dbReference>
<dbReference type="Pfam" id="PF00227">
    <property type="entry name" value="Proteasome"/>
    <property type="match status" value="1"/>
</dbReference>
<dbReference type="PROSITE" id="PS51476">
    <property type="entry name" value="PROTEASOME_BETA_2"/>
    <property type="match status" value="1"/>
</dbReference>
<sequence>MSFSNFRHNVRTYGGMVYGRADSRHASSGYFLGPVADTPYGPRHATTILCVRKGTQICIIGDGQVSQGSVVVKPNAKKVRRLSDNVVAGFAGATADCLTLVDRLEGKLEEYPGQLLRACVELAKSWRLDRYLRHLEATMIVADERGVALQVTGNGDVLEGHDGILGIGSGGNYAIAAARALIDVEGLSAPEICEKAMKIAADMCVMTNHSFIVETIDIKEEAEKEDGDESEEEGETDSGGTPRGSAASKSEPKEESDGKGEKCDSAPSQSPPLPAKDSEKNASRGKSKGSGSGEETSEDSDSSSDSDEPIPSKNKQKGRQSLS</sequence>
<dbReference type="InterPro" id="IPR022281">
    <property type="entry name" value="ATP-dep_Prtase_HsIV_su"/>
</dbReference>
<evidence type="ECO:0000313" key="6">
    <source>
        <dbReference type="EMBL" id="CEM35739.1"/>
    </source>
</evidence>
<dbReference type="Gene3D" id="3.60.20.10">
    <property type="entry name" value="Glutamine Phosphoribosylpyrophosphate, subunit 1, domain 1"/>
    <property type="match status" value="1"/>
</dbReference>
<reference evidence="6" key="1">
    <citation type="submission" date="2014-11" db="EMBL/GenBank/DDBJ databases">
        <authorList>
            <person name="Otto D Thomas"/>
            <person name="Naeem Raeece"/>
        </authorList>
    </citation>
    <scope>NUCLEOTIDE SEQUENCE</scope>
</reference>
<proteinExistence type="inferred from homology"/>
<evidence type="ECO:0000256" key="5">
    <source>
        <dbReference type="SAM" id="MobiDB-lite"/>
    </source>
</evidence>
<protein>
    <submittedName>
        <fullName evidence="6">Uncharacterized protein</fullName>
    </submittedName>
</protein>
<dbReference type="VEuPathDB" id="CryptoDB:Cvel_5362"/>
<accession>A0A0G4GXZ1</accession>
<evidence type="ECO:0000256" key="1">
    <source>
        <dbReference type="ARBA" id="ARBA00006053"/>
    </source>
</evidence>
<dbReference type="NCBIfam" id="NF003964">
    <property type="entry name" value="PRK05456.1"/>
    <property type="match status" value="1"/>
</dbReference>
<feature type="compositionally biased region" description="Basic and acidic residues" evidence="5">
    <location>
        <begin position="250"/>
        <end position="264"/>
    </location>
</feature>
<dbReference type="InterPro" id="IPR029055">
    <property type="entry name" value="Ntn_hydrolases_N"/>
</dbReference>
<dbReference type="InterPro" id="IPR023333">
    <property type="entry name" value="Proteasome_suB-type"/>
</dbReference>
<comment type="similarity">
    <text evidence="1">Belongs to the peptidase T1B family. HslV subfamily.</text>
</comment>
<gene>
    <name evidence="6" type="ORF">Cvel_5362</name>
</gene>
<dbReference type="EMBL" id="CDMZ01001657">
    <property type="protein sequence ID" value="CEM35739.1"/>
    <property type="molecule type" value="Genomic_DNA"/>
</dbReference>
<dbReference type="PANTHER" id="PTHR32194">
    <property type="entry name" value="METALLOPROTEASE TLDD"/>
    <property type="match status" value="1"/>
</dbReference>
<dbReference type="SUPFAM" id="SSF56235">
    <property type="entry name" value="N-terminal nucleophile aminohydrolases (Ntn hydrolases)"/>
    <property type="match status" value="1"/>
</dbReference>
<organism evidence="6">
    <name type="scientific">Chromera velia CCMP2878</name>
    <dbReference type="NCBI Taxonomy" id="1169474"/>
    <lineage>
        <taxon>Eukaryota</taxon>
        <taxon>Sar</taxon>
        <taxon>Alveolata</taxon>
        <taxon>Colpodellida</taxon>
        <taxon>Chromeraceae</taxon>
        <taxon>Chromera</taxon>
    </lineage>
</organism>
<dbReference type="AlphaFoldDB" id="A0A0G4GXZ1"/>
<keyword evidence="2" id="KW-0645">Protease</keyword>
<feature type="compositionally biased region" description="Acidic residues" evidence="5">
    <location>
        <begin position="223"/>
        <end position="236"/>
    </location>
</feature>
<name>A0A0G4GXZ1_9ALVE</name>
<keyword evidence="3" id="KW-0888">Threonine protease</keyword>
<dbReference type="InterPro" id="IPR001353">
    <property type="entry name" value="Proteasome_sua/b"/>
</dbReference>
<dbReference type="GO" id="GO:0004298">
    <property type="term" value="F:threonine-type endopeptidase activity"/>
    <property type="evidence" value="ECO:0007669"/>
    <property type="project" value="UniProtKB-KW"/>
</dbReference>
<evidence type="ECO:0000256" key="3">
    <source>
        <dbReference type="ARBA" id="ARBA00022698"/>
    </source>
</evidence>
<evidence type="ECO:0000256" key="4">
    <source>
        <dbReference type="ARBA" id="ARBA00022801"/>
    </source>
</evidence>
<dbReference type="GO" id="GO:0005839">
    <property type="term" value="C:proteasome core complex"/>
    <property type="evidence" value="ECO:0007669"/>
    <property type="project" value="InterPro"/>
</dbReference>
<feature type="compositionally biased region" description="Basic residues" evidence="5">
    <location>
        <begin position="314"/>
        <end position="323"/>
    </location>
</feature>
<feature type="region of interest" description="Disordered" evidence="5">
    <location>
        <begin position="218"/>
        <end position="323"/>
    </location>
</feature>